<accession>A0A7L4ZPY6</accession>
<keyword evidence="3" id="KW-1185">Reference proteome</keyword>
<proteinExistence type="predicted"/>
<feature type="domain" description="CoA-binding" evidence="1">
    <location>
        <begin position="3"/>
        <end position="112"/>
    </location>
</feature>
<evidence type="ECO:0000313" key="3">
    <source>
        <dbReference type="Proteomes" id="UP000464657"/>
    </source>
</evidence>
<name>A0A7L4ZPY6_9FLAO</name>
<dbReference type="Gene3D" id="3.40.50.720">
    <property type="entry name" value="NAD(P)-binding Rossmann-like Domain"/>
    <property type="match status" value="1"/>
</dbReference>
<dbReference type="RefSeq" id="WP_160131325.1">
    <property type="nucleotide sequence ID" value="NZ_CP019288.1"/>
</dbReference>
<evidence type="ECO:0000259" key="1">
    <source>
        <dbReference type="Pfam" id="PF13380"/>
    </source>
</evidence>
<dbReference type="Proteomes" id="UP000464657">
    <property type="component" value="Chromosome"/>
</dbReference>
<dbReference type="OrthoDB" id="708726at2"/>
<dbReference type="AlphaFoldDB" id="A0A7L4ZPY6"/>
<reference evidence="2 3" key="1">
    <citation type="journal article" date="2013" name="Int. J. Syst. Evol. Microbiol.">
        <title>Kordia antarctica sp. nov., isolated from Antarctic seawater.</title>
        <authorList>
            <person name="Baek K."/>
            <person name="Choi A."/>
            <person name="Kang I."/>
            <person name="Lee K."/>
            <person name="Cho J.C."/>
        </authorList>
    </citation>
    <scope>NUCLEOTIDE SEQUENCE [LARGE SCALE GENOMIC DNA]</scope>
    <source>
        <strain evidence="2 3">IMCC3317</strain>
    </source>
</reference>
<gene>
    <name evidence="2" type="ORF">IMCC3317_41980</name>
</gene>
<evidence type="ECO:0000313" key="2">
    <source>
        <dbReference type="EMBL" id="QHI38798.1"/>
    </source>
</evidence>
<protein>
    <recommendedName>
        <fullName evidence="1">CoA-binding domain-containing protein</fullName>
    </recommendedName>
</protein>
<dbReference type="KEGG" id="kan:IMCC3317_41980"/>
<dbReference type="InterPro" id="IPR003781">
    <property type="entry name" value="CoA-bd"/>
</dbReference>
<organism evidence="2 3">
    <name type="scientific">Kordia antarctica</name>
    <dbReference type="NCBI Taxonomy" id="1218801"/>
    <lineage>
        <taxon>Bacteria</taxon>
        <taxon>Pseudomonadati</taxon>
        <taxon>Bacteroidota</taxon>
        <taxon>Flavobacteriia</taxon>
        <taxon>Flavobacteriales</taxon>
        <taxon>Flavobacteriaceae</taxon>
        <taxon>Kordia</taxon>
    </lineage>
</organism>
<dbReference type="EMBL" id="CP019288">
    <property type="protein sequence ID" value="QHI38798.1"/>
    <property type="molecule type" value="Genomic_DNA"/>
</dbReference>
<dbReference type="InterPro" id="IPR036291">
    <property type="entry name" value="NAD(P)-bd_dom_sf"/>
</dbReference>
<dbReference type="Pfam" id="PF13380">
    <property type="entry name" value="CoA_binding_2"/>
    <property type="match status" value="1"/>
</dbReference>
<sequence length="118" mass="13411">MKTLVLGASMKPHRFSYKAIQKLAANDHEVVAYGLKEGEISGIQIDTELVEYSDIHTVTLYLNSSVQVDFYDYIISLQPKRVIFNPGTENPKFYKLLTEKNIEHEVACTLVLLASNQY</sequence>
<dbReference type="SUPFAM" id="SSF51735">
    <property type="entry name" value="NAD(P)-binding Rossmann-fold domains"/>
    <property type="match status" value="1"/>
</dbReference>